<dbReference type="SUPFAM" id="SSF90112">
    <property type="entry name" value="Neurotransmitter-gated ion-channel transmembrane pore"/>
    <property type="match status" value="1"/>
</dbReference>
<comment type="caution">
    <text evidence="7">The sequence shown here is derived from an EMBL/GenBank/DDBJ whole genome shotgun (WGS) entry which is preliminary data.</text>
</comment>
<evidence type="ECO:0000256" key="1">
    <source>
        <dbReference type="ARBA" id="ARBA00004141"/>
    </source>
</evidence>
<dbReference type="SUPFAM" id="SSF63712">
    <property type="entry name" value="Nicotinic receptor ligand binding domain-like"/>
    <property type="match status" value="1"/>
</dbReference>
<sequence length="412" mass="47758">MTTMAEDFTQLAHAIKSLERTIRQNNLILNGKQPSKRISTETDSRKAVKLKALPSEDAIEDDEIINRREVYIRVVFLKLGEIDTLKEKYAADVFFQARWREERFDNKDEIEEDDIVWDEYWSPKLSIENLLNSTLMDVWRLVEKDENGHAYITEKHRINGTFAESLELNEFPFDTQDLTIKVITERSEAEVQLCADKHEISSVNNQSFVDEQEWRLHSAVMTWNVVTAKVYKNRRHKHPALCSACKVTRRPEFFIWNILVVMMFICSLAFATFTVDYKLPQNRLQLTFILLLTTVTFKFVVNQSLPKISYLTYLDKYILTSMTILISICVWHAIVPKLGLDDEDSEEADKIALGVLGAIYLVFHIFFGFWISCASLKKRLNILKEDADYLAKINGKSPKKVAPSDEPNQDLA</sequence>
<evidence type="ECO:0000313" key="8">
    <source>
        <dbReference type="Proteomes" id="UP000549394"/>
    </source>
</evidence>
<dbReference type="InterPro" id="IPR006202">
    <property type="entry name" value="Neur_chan_lig-bd"/>
</dbReference>
<dbReference type="GO" id="GO:0016020">
    <property type="term" value="C:membrane"/>
    <property type="evidence" value="ECO:0007669"/>
    <property type="project" value="UniProtKB-SubCell"/>
</dbReference>
<keyword evidence="8" id="KW-1185">Reference proteome</keyword>
<accession>A0A7I8W8J7</accession>
<evidence type="ECO:0000256" key="4">
    <source>
        <dbReference type="ARBA" id="ARBA00023136"/>
    </source>
</evidence>
<dbReference type="GO" id="GO:0005230">
    <property type="term" value="F:extracellular ligand-gated monoatomic ion channel activity"/>
    <property type="evidence" value="ECO:0007669"/>
    <property type="project" value="InterPro"/>
</dbReference>
<feature type="transmembrane region" description="Helical" evidence="5">
    <location>
        <begin position="317"/>
        <end position="335"/>
    </location>
</feature>
<proteinExistence type="predicted"/>
<evidence type="ECO:0000259" key="6">
    <source>
        <dbReference type="Pfam" id="PF02931"/>
    </source>
</evidence>
<dbReference type="Gene3D" id="1.20.58.390">
    <property type="entry name" value="Neurotransmitter-gated ion-channel transmembrane domain"/>
    <property type="match status" value="1"/>
</dbReference>
<dbReference type="GO" id="GO:0004888">
    <property type="term" value="F:transmembrane signaling receptor activity"/>
    <property type="evidence" value="ECO:0007669"/>
    <property type="project" value="InterPro"/>
</dbReference>
<keyword evidence="2 5" id="KW-0812">Transmembrane</keyword>
<evidence type="ECO:0000256" key="2">
    <source>
        <dbReference type="ARBA" id="ARBA00022692"/>
    </source>
</evidence>
<dbReference type="AlphaFoldDB" id="A0A7I8W8J7"/>
<dbReference type="FunFam" id="1.20.58.390:FF:000110">
    <property type="entry name" value="Uncharacterized protein"/>
    <property type="match status" value="1"/>
</dbReference>
<keyword evidence="3 5" id="KW-1133">Transmembrane helix</keyword>
<evidence type="ECO:0000256" key="5">
    <source>
        <dbReference type="SAM" id="Phobius"/>
    </source>
</evidence>
<dbReference type="Pfam" id="PF02931">
    <property type="entry name" value="Neur_chan_LBD"/>
    <property type="match status" value="1"/>
</dbReference>
<dbReference type="InterPro" id="IPR038050">
    <property type="entry name" value="Neuro_actylchol_rec"/>
</dbReference>
<dbReference type="PANTHER" id="PTHR18945">
    <property type="entry name" value="NEUROTRANSMITTER GATED ION CHANNEL"/>
    <property type="match status" value="1"/>
</dbReference>
<keyword evidence="4 5" id="KW-0472">Membrane</keyword>
<reference evidence="7 8" key="1">
    <citation type="submission" date="2020-08" db="EMBL/GenBank/DDBJ databases">
        <authorList>
            <person name="Hejnol A."/>
        </authorList>
    </citation>
    <scope>NUCLEOTIDE SEQUENCE [LARGE SCALE GENOMIC DNA]</scope>
</reference>
<feature type="domain" description="Neurotransmitter-gated ion-channel ligand-binding" evidence="6">
    <location>
        <begin position="69"/>
        <end position="235"/>
    </location>
</feature>
<dbReference type="InterPro" id="IPR006201">
    <property type="entry name" value="Neur_channel"/>
</dbReference>
<comment type="subcellular location">
    <subcellularLocation>
        <location evidence="1">Membrane</location>
        <topology evidence="1">Multi-pass membrane protein</topology>
    </subcellularLocation>
</comment>
<name>A0A7I8W8J7_9ANNE</name>
<dbReference type="FunFam" id="2.70.170.10:FF:000053">
    <property type="entry name" value="Predicted protein"/>
    <property type="match status" value="1"/>
</dbReference>
<dbReference type="Gene3D" id="2.70.170.10">
    <property type="entry name" value="Neurotransmitter-gated ion-channel ligand-binding domain"/>
    <property type="match status" value="1"/>
</dbReference>
<gene>
    <name evidence="7" type="ORF">DGYR_LOCUS11661</name>
</gene>
<dbReference type="OrthoDB" id="5975154at2759"/>
<protein>
    <submittedName>
        <fullName evidence="7">DgyrCDS12365</fullName>
    </submittedName>
</protein>
<evidence type="ECO:0000256" key="3">
    <source>
        <dbReference type="ARBA" id="ARBA00022989"/>
    </source>
</evidence>
<dbReference type="EMBL" id="CAJFCJ010000020">
    <property type="protein sequence ID" value="CAD5124062.1"/>
    <property type="molecule type" value="Genomic_DNA"/>
</dbReference>
<dbReference type="InterPro" id="IPR036719">
    <property type="entry name" value="Neuro-gated_channel_TM_sf"/>
</dbReference>
<feature type="transmembrane region" description="Helical" evidence="5">
    <location>
        <begin position="351"/>
        <end position="371"/>
    </location>
</feature>
<organism evidence="7 8">
    <name type="scientific">Dimorphilus gyrociliatus</name>
    <dbReference type="NCBI Taxonomy" id="2664684"/>
    <lineage>
        <taxon>Eukaryota</taxon>
        <taxon>Metazoa</taxon>
        <taxon>Spiralia</taxon>
        <taxon>Lophotrochozoa</taxon>
        <taxon>Annelida</taxon>
        <taxon>Polychaeta</taxon>
        <taxon>Polychaeta incertae sedis</taxon>
        <taxon>Dinophilidae</taxon>
        <taxon>Dimorphilus</taxon>
    </lineage>
</organism>
<dbReference type="InterPro" id="IPR036734">
    <property type="entry name" value="Neur_chan_lig-bd_sf"/>
</dbReference>
<dbReference type="Proteomes" id="UP000549394">
    <property type="component" value="Unassembled WGS sequence"/>
</dbReference>
<feature type="transmembrane region" description="Helical" evidence="5">
    <location>
        <begin position="253"/>
        <end position="273"/>
    </location>
</feature>
<evidence type="ECO:0000313" key="7">
    <source>
        <dbReference type="EMBL" id="CAD5124062.1"/>
    </source>
</evidence>
<feature type="transmembrane region" description="Helical" evidence="5">
    <location>
        <begin position="285"/>
        <end position="305"/>
    </location>
</feature>